<evidence type="ECO:0000313" key="2">
    <source>
        <dbReference type="EMBL" id="CAB04589.2"/>
    </source>
</evidence>
<name>G5EGJ2_CAEEL</name>
<dbReference type="GeneID" id="187140"/>
<reference evidence="2 3" key="1">
    <citation type="journal article" date="1998" name="Science">
        <title>Genome sequence of the nematode C. elegans: a platform for investigating biology.</title>
        <authorList>
            <consortium name="The C. elegans sequencing consortium"/>
            <person name="Sulson J.E."/>
            <person name="Waterston R."/>
        </authorList>
    </citation>
    <scope>NUCLEOTIDE SEQUENCE [LARGE SCALE GENOMIC DNA]</scope>
    <source>
        <strain evidence="2 3">Bristol N2</strain>
    </source>
</reference>
<dbReference type="EMBL" id="BX284601">
    <property type="protein sequence ID" value="CAB04589.2"/>
    <property type="molecule type" value="Genomic_DNA"/>
</dbReference>
<dbReference type="PaxDb" id="6239-K08C9.6"/>
<dbReference type="AlphaFoldDB" id="G5EGJ2"/>
<organism evidence="2 3">
    <name type="scientific">Caenorhabditis elegans</name>
    <dbReference type="NCBI Taxonomy" id="6239"/>
    <lineage>
        <taxon>Eukaryota</taxon>
        <taxon>Metazoa</taxon>
        <taxon>Ecdysozoa</taxon>
        <taxon>Nematoda</taxon>
        <taxon>Chromadorea</taxon>
        <taxon>Rhabditida</taxon>
        <taxon>Rhabditina</taxon>
        <taxon>Rhabditomorpha</taxon>
        <taxon>Rhabditoidea</taxon>
        <taxon>Rhabditidae</taxon>
        <taxon>Peloderinae</taxon>
        <taxon>Caenorhabditis</taxon>
    </lineage>
</organism>
<dbReference type="Bgee" id="WBGene00010653">
    <property type="expression patterns" value="Expressed in adult organism and 1 other cell type or tissue"/>
</dbReference>
<dbReference type="WormBase" id="K08C9.6">
    <property type="protein sequence ID" value="CE40706"/>
    <property type="gene ID" value="WBGene00010653"/>
</dbReference>
<evidence type="ECO:0000313" key="3">
    <source>
        <dbReference type="Proteomes" id="UP000001940"/>
    </source>
</evidence>
<dbReference type="CTD" id="187140"/>
<evidence type="ECO:0000256" key="1">
    <source>
        <dbReference type="SAM" id="SignalP"/>
    </source>
</evidence>
<dbReference type="AGR" id="WB:WBGene00010653"/>
<feature type="signal peptide" evidence="1">
    <location>
        <begin position="1"/>
        <end position="19"/>
    </location>
</feature>
<dbReference type="Proteomes" id="UP000001940">
    <property type="component" value="Chromosome I"/>
</dbReference>
<dbReference type="RefSeq" id="NP_492938.2">
    <property type="nucleotide sequence ID" value="NM_060537.4"/>
</dbReference>
<protein>
    <submittedName>
        <fullName evidence="2">Secreted protein</fullName>
    </submittedName>
</protein>
<evidence type="ECO:0000313" key="4">
    <source>
        <dbReference type="WormBase" id="K08C9.6"/>
    </source>
</evidence>
<dbReference type="HOGENOM" id="CLU_1836905_0_0_1"/>
<keyword evidence="1" id="KW-0732">Signal</keyword>
<keyword evidence="3" id="KW-1185">Reference proteome</keyword>
<dbReference type="KEGG" id="cel:CELE_K08C9.6"/>
<sequence length="140" mass="16838">MRLILAFLLVFSFLQTVDADIFEEIKNIWNSVIDFIDPPENFYIDTKYDLDCKLITCLKTYYEMYSDWFQDRARNFCREENMNHTPQPNNAYDGFLPWIYGCKDRDLDGFLLPGINENYWGFYGIFERAITGMYKISLYF</sequence>
<gene>
    <name evidence="2" type="ORF">CELE_K08C9.6</name>
    <name evidence="2 4" type="ORF">K08C9.6</name>
</gene>
<dbReference type="InParanoid" id="G5EGJ2"/>
<proteinExistence type="predicted"/>
<accession>G5EGJ2</accession>
<feature type="chain" id="PRO_5003476186" evidence="1">
    <location>
        <begin position="20"/>
        <end position="140"/>
    </location>
</feature>
<dbReference type="PIR" id="T23443">
    <property type="entry name" value="T23443"/>
</dbReference>